<name>A0A699HCQ5_TANCI</name>
<feature type="region of interest" description="Disordered" evidence="1">
    <location>
        <begin position="203"/>
        <end position="222"/>
    </location>
</feature>
<gene>
    <name evidence="2" type="ORF">Tci_355941</name>
</gene>
<comment type="caution">
    <text evidence="2">The sequence shown here is derived from an EMBL/GenBank/DDBJ whole genome shotgun (WGS) entry which is preliminary data.</text>
</comment>
<evidence type="ECO:0000256" key="1">
    <source>
        <dbReference type="SAM" id="MobiDB-lite"/>
    </source>
</evidence>
<proteinExistence type="predicted"/>
<dbReference type="EMBL" id="BKCJ010133551">
    <property type="protein sequence ID" value="GEX83966.1"/>
    <property type="molecule type" value="Genomic_DNA"/>
</dbReference>
<reference evidence="2" key="1">
    <citation type="journal article" date="2019" name="Sci. Rep.">
        <title>Draft genome of Tanacetum cinerariifolium, the natural source of mosquito coil.</title>
        <authorList>
            <person name="Yamashiro T."/>
            <person name="Shiraishi A."/>
            <person name="Satake H."/>
            <person name="Nakayama K."/>
        </authorList>
    </citation>
    <scope>NUCLEOTIDE SEQUENCE</scope>
</reference>
<protein>
    <submittedName>
        <fullName evidence="2">Uncharacterized protein</fullName>
    </submittedName>
</protein>
<organism evidence="2">
    <name type="scientific">Tanacetum cinerariifolium</name>
    <name type="common">Dalmatian daisy</name>
    <name type="synonym">Chrysanthemum cinerariifolium</name>
    <dbReference type="NCBI Taxonomy" id="118510"/>
    <lineage>
        <taxon>Eukaryota</taxon>
        <taxon>Viridiplantae</taxon>
        <taxon>Streptophyta</taxon>
        <taxon>Embryophyta</taxon>
        <taxon>Tracheophyta</taxon>
        <taxon>Spermatophyta</taxon>
        <taxon>Magnoliopsida</taxon>
        <taxon>eudicotyledons</taxon>
        <taxon>Gunneridae</taxon>
        <taxon>Pentapetalae</taxon>
        <taxon>asterids</taxon>
        <taxon>campanulids</taxon>
        <taxon>Asterales</taxon>
        <taxon>Asteraceae</taxon>
        <taxon>Asteroideae</taxon>
        <taxon>Anthemideae</taxon>
        <taxon>Anthemidinae</taxon>
        <taxon>Tanacetum</taxon>
    </lineage>
</organism>
<sequence>MKKNINAKSTPGIPVTSPSCMDINVDQNALNSSTNTLGDTFGTSNEERADIVAKESEGLNSFPTGIASSPSVSFATLTPDANIMKEDVCNILVWMKFHDITITVFTEDGLSVIATKLGNPLMLDSYTAAMCTNSWGRASNARAMVELQADFELKDTIMVETGNKAFTSGEQEEGQRSTPLVERINAFEKQPLEWKCVLVDDNGKPLENVDYSSNQGSEDEVD</sequence>
<dbReference type="AlphaFoldDB" id="A0A699HCQ5"/>
<evidence type="ECO:0000313" key="2">
    <source>
        <dbReference type="EMBL" id="GEX83966.1"/>
    </source>
</evidence>
<accession>A0A699HCQ5</accession>